<dbReference type="EMBL" id="JBBPBN010000021">
    <property type="protein sequence ID" value="KAK9015713.1"/>
    <property type="molecule type" value="Genomic_DNA"/>
</dbReference>
<evidence type="ECO:0000313" key="2">
    <source>
        <dbReference type="Proteomes" id="UP001396334"/>
    </source>
</evidence>
<keyword evidence="2" id="KW-1185">Reference proteome</keyword>
<protein>
    <submittedName>
        <fullName evidence="1">Uncharacterized protein</fullName>
    </submittedName>
</protein>
<comment type="caution">
    <text evidence="1">The sequence shown here is derived from an EMBL/GenBank/DDBJ whole genome shotgun (WGS) entry which is preliminary data.</text>
</comment>
<evidence type="ECO:0000313" key="1">
    <source>
        <dbReference type="EMBL" id="KAK9015713.1"/>
    </source>
</evidence>
<reference evidence="1 2" key="1">
    <citation type="journal article" date="2024" name="G3 (Bethesda)">
        <title>Genome assembly of Hibiscus sabdariffa L. provides insights into metabolisms of medicinal natural products.</title>
        <authorList>
            <person name="Kim T."/>
        </authorList>
    </citation>
    <scope>NUCLEOTIDE SEQUENCE [LARGE SCALE GENOMIC DNA]</scope>
    <source>
        <strain evidence="1">TK-2024</strain>
        <tissue evidence="1">Old leaves</tissue>
    </source>
</reference>
<dbReference type="Proteomes" id="UP001396334">
    <property type="component" value="Unassembled WGS sequence"/>
</dbReference>
<proteinExistence type="predicted"/>
<gene>
    <name evidence="1" type="ORF">V6N11_006807</name>
</gene>
<organism evidence="1 2">
    <name type="scientific">Hibiscus sabdariffa</name>
    <name type="common">roselle</name>
    <dbReference type="NCBI Taxonomy" id="183260"/>
    <lineage>
        <taxon>Eukaryota</taxon>
        <taxon>Viridiplantae</taxon>
        <taxon>Streptophyta</taxon>
        <taxon>Embryophyta</taxon>
        <taxon>Tracheophyta</taxon>
        <taxon>Spermatophyta</taxon>
        <taxon>Magnoliopsida</taxon>
        <taxon>eudicotyledons</taxon>
        <taxon>Gunneridae</taxon>
        <taxon>Pentapetalae</taxon>
        <taxon>rosids</taxon>
        <taxon>malvids</taxon>
        <taxon>Malvales</taxon>
        <taxon>Malvaceae</taxon>
        <taxon>Malvoideae</taxon>
        <taxon>Hibiscus</taxon>
    </lineage>
</organism>
<accession>A0ABR2RSB7</accession>
<sequence>MAQTNEVTARFLRIDLEQILAHVGEERHVNDVKAEAALVDDVWLDNLFGNLKKKVGKDGIKCTERDHRCCCRGTSGLKWTAGGSVGCS</sequence>
<name>A0ABR2RSB7_9ROSI</name>